<keyword evidence="3" id="KW-0808">Transferase</keyword>
<dbReference type="GO" id="GO:0032259">
    <property type="term" value="P:methylation"/>
    <property type="evidence" value="ECO:0007669"/>
    <property type="project" value="UniProtKB-KW"/>
</dbReference>
<accession>A0ABX1GUG7</accession>
<feature type="domain" description="Methyltransferase" evidence="2">
    <location>
        <begin position="81"/>
        <end position="205"/>
    </location>
</feature>
<feature type="signal peptide" evidence="1">
    <location>
        <begin position="1"/>
        <end position="20"/>
    </location>
</feature>
<dbReference type="PANTHER" id="PTHR43861">
    <property type="entry name" value="TRANS-ACONITATE 2-METHYLTRANSFERASE-RELATED"/>
    <property type="match status" value="1"/>
</dbReference>
<dbReference type="InterPro" id="IPR025714">
    <property type="entry name" value="Methyltranfer_dom"/>
</dbReference>
<dbReference type="SUPFAM" id="SSF53335">
    <property type="entry name" value="S-adenosyl-L-methionine-dependent methyltransferases"/>
    <property type="match status" value="1"/>
</dbReference>
<keyword evidence="1" id="KW-0732">Signal</keyword>
<gene>
    <name evidence="3" type="ORF">HCU67_12035</name>
</gene>
<keyword evidence="3" id="KW-0489">Methyltransferase</keyword>
<sequence>MKTKTFIALLFTAFSFVLGAQETTYTFKKGDYSGIGKWYMGREIAHVMGYQGMSWLERSQREEEENSALLLKNMRIRPEDDIADIGAGSGYHVFQMAEMAIDGTIYAVDIQEEMLLAMKKKMETNAVNNVKLVRGDEKTVNLEENSVDKILIVDVYHEMSDPVAMMRSIKKALRPRGQLYLIEYRAEDPEVPIKRLHKMTEEQAVKEMATFGFRLKENINNLPWQHCMVFVKGI</sequence>
<dbReference type="Proteomes" id="UP000718451">
    <property type="component" value="Unassembled WGS sequence"/>
</dbReference>
<dbReference type="Pfam" id="PF13847">
    <property type="entry name" value="Methyltransf_31"/>
    <property type="match status" value="1"/>
</dbReference>
<dbReference type="RefSeq" id="WP_168552859.1">
    <property type="nucleotide sequence ID" value="NZ_JAAWWL010000002.1"/>
</dbReference>
<organism evidence="3 4">
    <name type="scientific">Croceivirga thetidis</name>
    <dbReference type="NCBI Taxonomy" id="2721623"/>
    <lineage>
        <taxon>Bacteria</taxon>
        <taxon>Pseudomonadati</taxon>
        <taxon>Bacteroidota</taxon>
        <taxon>Flavobacteriia</taxon>
        <taxon>Flavobacteriales</taxon>
        <taxon>Flavobacteriaceae</taxon>
        <taxon>Croceivirga</taxon>
    </lineage>
</organism>
<reference evidence="3 4" key="1">
    <citation type="submission" date="2020-04" db="EMBL/GenBank/DDBJ databases">
        <authorList>
            <person name="Yoon J."/>
        </authorList>
    </citation>
    <scope>NUCLEOTIDE SEQUENCE [LARGE SCALE GENOMIC DNA]</scope>
    <source>
        <strain evidence="3 4">DJ-13</strain>
    </source>
</reference>
<name>A0ABX1GUG7_9FLAO</name>
<evidence type="ECO:0000313" key="3">
    <source>
        <dbReference type="EMBL" id="NKI32676.1"/>
    </source>
</evidence>
<dbReference type="CDD" id="cd02440">
    <property type="entry name" value="AdoMet_MTases"/>
    <property type="match status" value="1"/>
</dbReference>
<evidence type="ECO:0000313" key="4">
    <source>
        <dbReference type="Proteomes" id="UP000718451"/>
    </source>
</evidence>
<keyword evidence="4" id="KW-1185">Reference proteome</keyword>
<dbReference type="InterPro" id="IPR029063">
    <property type="entry name" value="SAM-dependent_MTases_sf"/>
</dbReference>
<dbReference type="EMBL" id="JAAWWL010000002">
    <property type="protein sequence ID" value="NKI32676.1"/>
    <property type="molecule type" value="Genomic_DNA"/>
</dbReference>
<dbReference type="GO" id="GO:0008168">
    <property type="term" value="F:methyltransferase activity"/>
    <property type="evidence" value="ECO:0007669"/>
    <property type="project" value="UniProtKB-KW"/>
</dbReference>
<evidence type="ECO:0000256" key="1">
    <source>
        <dbReference type="SAM" id="SignalP"/>
    </source>
</evidence>
<feature type="chain" id="PRO_5046521778" evidence="1">
    <location>
        <begin position="21"/>
        <end position="234"/>
    </location>
</feature>
<comment type="caution">
    <text evidence="3">The sequence shown here is derived from an EMBL/GenBank/DDBJ whole genome shotgun (WGS) entry which is preliminary data.</text>
</comment>
<protein>
    <submittedName>
        <fullName evidence="3">Class I SAM-dependent methyltransferase</fullName>
    </submittedName>
</protein>
<proteinExistence type="predicted"/>
<dbReference type="Gene3D" id="3.40.50.150">
    <property type="entry name" value="Vaccinia Virus protein VP39"/>
    <property type="match status" value="1"/>
</dbReference>
<evidence type="ECO:0000259" key="2">
    <source>
        <dbReference type="Pfam" id="PF13847"/>
    </source>
</evidence>